<evidence type="ECO:0000259" key="8">
    <source>
        <dbReference type="Pfam" id="PF10502"/>
    </source>
</evidence>
<dbReference type="KEGG" id="dai:Desaci_1782"/>
<dbReference type="HOGENOM" id="CLU_028723_5_1_9"/>
<proteinExistence type="inferred from homology"/>
<dbReference type="GO" id="GO:0009003">
    <property type="term" value="F:signal peptidase activity"/>
    <property type="evidence" value="ECO:0007669"/>
    <property type="project" value="UniProtKB-EC"/>
</dbReference>
<evidence type="ECO:0000256" key="4">
    <source>
        <dbReference type="ARBA" id="ARBA00013208"/>
    </source>
</evidence>
<keyword evidence="7" id="KW-0645">Protease</keyword>
<dbReference type="GO" id="GO:0004252">
    <property type="term" value="F:serine-type endopeptidase activity"/>
    <property type="evidence" value="ECO:0007669"/>
    <property type="project" value="InterPro"/>
</dbReference>
<dbReference type="InterPro" id="IPR000223">
    <property type="entry name" value="Pept_S26A_signal_pept_1"/>
</dbReference>
<evidence type="ECO:0000256" key="5">
    <source>
        <dbReference type="ARBA" id="ARBA00022801"/>
    </source>
</evidence>
<sequence length="178" mass="20030">MAKKKSVIRLIVEFAEILIFASVLSWGLRSNVVEAATIPTPSMMPTIHIQDRVIVDELIYKFSGIQRDDIIVFDPPKNLDSSGDYWIKRVIGLPGDKVQITGGKVYINGQAQTEPFEMEAPNYTYGPVTVPKDSYFLLGDNRNNSLDSHYWGALPAKDIEGKAVLRYWPLNRFGTLPK</sequence>
<evidence type="ECO:0000256" key="1">
    <source>
        <dbReference type="ARBA" id="ARBA00000677"/>
    </source>
</evidence>
<evidence type="ECO:0000256" key="3">
    <source>
        <dbReference type="ARBA" id="ARBA00009370"/>
    </source>
</evidence>
<dbReference type="RefSeq" id="WP_014826775.1">
    <property type="nucleotide sequence ID" value="NC_018068.1"/>
</dbReference>
<dbReference type="Gene3D" id="2.10.109.10">
    <property type="entry name" value="Umud Fragment, subunit A"/>
    <property type="match status" value="1"/>
</dbReference>
<accession>I4D4P5</accession>
<gene>
    <name evidence="9" type="ordered locus">Desaci_1782</name>
</gene>
<dbReference type="PANTHER" id="PTHR43390">
    <property type="entry name" value="SIGNAL PEPTIDASE I"/>
    <property type="match status" value="1"/>
</dbReference>
<evidence type="ECO:0000256" key="6">
    <source>
        <dbReference type="PIRSR" id="PIRSR600223-1"/>
    </source>
</evidence>
<feature type="domain" description="Peptidase S26" evidence="8">
    <location>
        <begin position="12"/>
        <end position="168"/>
    </location>
</feature>
<dbReference type="GO" id="GO:0006465">
    <property type="term" value="P:signal peptide processing"/>
    <property type="evidence" value="ECO:0007669"/>
    <property type="project" value="InterPro"/>
</dbReference>
<evidence type="ECO:0000256" key="2">
    <source>
        <dbReference type="ARBA" id="ARBA00004401"/>
    </source>
</evidence>
<comment type="similarity">
    <text evidence="3 7">Belongs to the peptidase S26 family.</text>
</comment>
<name>I4D4P5_DESAJ</name>
<dbReference type="EMBL" id="CP003639">
    <property type="protein sequence ID" value="AFM40769.1"/>
    <property type="molecule type" value="Genomic_DNA"/>
</dbReference>
<dbReference type="InterPro" id="IPR019757">
    <property type="entry name" value="Pept_S26A_signal_pept_1_Lys-AS"/>
</dbReference>
<evidence type="ECO:0000313" key="10">
    <source>
        <dbReference type="Proteomes" id="UP000002892"/>
    </source>
</evidence>
<dbReference type="Pfam" id="PF10502">
    <property type="entry name" value="Peptidase_S26"/>
    <property type="match status" value="1"/>
</dbReference>
<dbReference type="PRINTS" id="PR00727">
    <property type="entry name" value="LEADERPTASE"/>
</dbReference>
<dbReference type="PROSITE" id="PS00760">
    <property type="entry name" value="SPASE_I_2"/>
    <property type="match status" value="1"/>
</dbReference>
<keyword evidence="10" id="KW-1185">Reference proteome</keyword>
<comment type="catalytic activity">
    <reaction evidence="1 7">
        <text>Cleavage of hydrophobic, N-terminal signal or leader sequences from secreted and periplasmic proteins.</text>
        <dbReference type="EC" id="3.4.21.89"/>
    </reaction>
</comment>
<dbReference type="eggNOG" id="COG0681">
    <property type="taxonomic scope" value="Bacteria"/>
</dbReference>
<comment type="subcellular location">
    <subcellularLocation>
        <location evidence="2">Cell membrane</location>
        <topology evidence="2">Single-pass type II membrane protein</topology>
    </subcellularLocation>
    <subcellularLocation>
        <location evidence="7">Membrane</location>
        <topology evidence="7">Single-pass type II membrane protein</topology>
    </subcellularLocation>
</comment>
<dbReference type="InterPro" id="IPR036286">
    <property type="entry name" value="LexA/Signal_pep-like_sf"/>
</dbReference>
<dbReference type="InterPro" id="IPR019533">
    <property type="entry name" value="Peptidase_S26"/>
</dbReference>
<dbReference type="NCBIfam" id="TIGR02227">
    <property type="entry name" value="sigpep_I_bact"/>
    <property type="match status" value="1"/>
</dbReference>
<dbReference type="PANTHER" id="PTHR43390:SF1">
    <property type="entry name" value="CHLOROPLAST PROCESSING PEPTIDASE"/>
    <property type="match status" value="1"/>
</dbReference>
<evidence type="ECO:0000256" key="7">
    <source>
        <dbReference type="RuleBase" id="RU362042"/>
    </source>
</evidence>
<dbReference type="EC" id="3.4.21.89" evidence="4 7"/>
<dbReference type="CDD" id="cd06530">
    <property type="entry name" value="S26_SPase_I"/>
    <property type="match status" value="1"/>
</dbReference>
<reference evidence="9 10" key="1">
    <citation type="journal article" date="2012" name="J. Bacteriol.">
        <title>Complete genome sequences of Desulfosporosinus orientis DSM765T, Desulfosporosinus youngiae DSM17734T, Desulfosporosinus meridiei DSM13257T, and Desulfosporosinus acidiphilus DSM22704T.</title>
        <authorList>
            <person name="Pester M."/>
            <person name="Brambilla E."/>
            <person name="Alazard D."/>
            <person name="Rattei T."/>
            <person name="Weinmaier T."/>
            <person name="Han J."/>
            <person name="Lucas S."/>
            <person name="Lapidus A."/>
            <person name="Cheng J.F."/>
            <person name="Goodwin L."/>
            <person name="Pitluck S."/>
            <person name="Peters L."/>
            <person name="Ovchinnikova G."/>
            <person name="Teshima H."/>
            <person name="Detter J.C."/>
            <person name="Han C.S."/>
            <person name="Tapia R."/>
            <person name="Land M.L."/>
            <person name="Hauser L."/>
            <person name="Kyrpides N.C."/>
            <person name="Ivanova N.N."/>
            <person name="Pagani I."/>
            <person name="Huntmann M."/>
            <person name="Wei C.L."/>
            <person name="Davenport K.W."/>
            <person name="Daligault H."/>
            <person name="Chain P.S."/>
            <person name="Chen A."/>
            <person name="Mavromatis K."/>
            <person name="Markowitz V."/>
            <person name="Szeto E."/>
            <person name="Mikhailova N."/>
            <person name="Pati A."/>
            <person name="Wagner M."/>
            <person name="Woyke T."/>
            <person name="Ollivier B."/>
            <person name="Klenk H.P."/>
            <person name="Spring S."/>
            <person name="Loy A."/>
        </authorList>
    </citation>
    <scope>NUCLEOTIDE SEQUENCE [LARGE SCALE GENOMIC DNA]</scope>
    <source>
        <strain evidence="10">DSM 22704 / JCM 16185 / SJ4</strain>
    </source>
</reference>
<feature type="active site" evidence="6">
    <location>
        <position position="42"/>
    </location>
</feature>
<dbReference type="STRING" id="646529.Desaci_1782"/>
<dbReference type="OrthoDB" id="9802919at2"/>
<dbReference type="GO" id="GO:0005886">
    <property type="term" value="C:plasma membrane"/>
    <property type="evidence" value="ECO:0007669"/>
    <property type="project" value="UniProtKB-SubCell"/>
</dbReference>
<protein>
    <recommendedName>
        <fullName evidence="4 7">Signal peptidase I</fullName>
        <ecNumber evidence="4 7">3.4.21.89</ecNumber>
    </recommendedName>
</protein>
<evidence type="ECO:0000313" key="9">
    <source>
        <dbReference type="EMBL" id="AFM40769.1"/>
    </source>
</evidence>
<dbReference type="Proteomes" id="UP000002892">
    <property type="component" value="Chromosome"/>
</dbReference>
<dbReference type="AlphaFoldDB" id="I4D4P5"/>
<feature type="active site" evidence="6">
    <location>
        <position position="88"/>
    </location>
</feature>
<dbReference type="SUPFAM" id="SSF51306">
    <property type="entry name" value="LexA/Signal peptidase"/>
    <property type="match status" value="1"/>
</dbReference>
<keyword evidence="5 7" id="KW-0378">Hydrolase</keyword>
<organism evidence="9 10">
    <name type="scientific">Desulfosporosinus acidiphilus (strain DSM 22704 / JCM 16185 / SJ4)</name>
    <dbReference type="NCBI Taxonomy" id="646529"/>
    <lineage>
        <taxon>Bacteria</taxon>
        <taxon>Bacillati</taxon>
        <taxon>Bacillota</taxon>
        <taxon>Clostridia</taxon>
        <taxon>Eubacteriales</taxon>
        <taxon>Desulfitobacteriaceae</taxon>
        <taxon>Desulfosporosinus</taxon>
    </lineage>
</organism>